<gene>
    <name evidence="7" type="ORF">METBIDRAFT_170239</name>
</gene>
<dbReference type="GO" id="GO:0045504">
    <property type="term" value="F:dynein heavy chain binding"/>
    <property type="evidence" value="ECO:0007669"/>
    <property type="project" value="TreeGrafter"/>
</dbReference>
<keyword evidence="3 5" id="KW-0853">WD repeat</keyword>
<dbReference type="GO" id="GO:0045503">
    <property type="term" value="F:dynein light chain binding"/>
    <property type="evidence" value="ECO:0007669"/>
    <property type="project" value="TreeGrafter"/>
</dbReference>
<dbReference type="PANTHER" id="PTHR12442">
    <property type="entry name" value="DYNEIN INTERMEDIATE CHAIN"/>
    <property type="match status" value="1"/>
</dbReference>
<keyword evidence="4" id="KW-0677">Repeat</keyword>
<dbReference type="GO" id="GO:0005737">
    <property type="term" value="C:cytoplasm"/>
    <property type="evidence" value="ECO:0007669"/>
    <property type="project" value="UniProtKB-SubCell"/>
</dbReference>
<keyword evidence="2" id="KW-0963">Cytoplasm</keyword>
<organism evidence="7 8">
    <name type="scientific">Metschnikowia bicuspidata var. bicuspidata NRRL YB-4993</name>
    <dbReference type="NCBI Taxonomy" id="869754"/>
    <lineage>
        <taxon>Eukaryota</taxon>
        <taxon>Fungi</taxon>
        <taxon>Dikarya</taxon>
        <taxon>Ascomycota</taxon>
        <taxon>Saccharomycotina</taxon>
        <taxon>Pichiomycetes</taxon>
        <taxon>Metschnikowiaceae</taxon>
        <taxon>Metschnikowia</taxon>
    </lineage>
</organism>
<dbReference type="SUPFAM" id="SSF50978">
    <property type="entry name" value="WD40 repeat-like"/>
    <property type="match status" value="1"/>
</dbReference>
<dbReference type="Pfam" id="PF00400">
    <property type="entry name" value="WD40"/>
    <property type="match status" value="1"/>
</dbReference>
<evidence type="ECO:0000256" key="1">
    <source>
        <dbReference type="ARBA" id="ARBA00004496"/>
    </source>
</evidence>
<name>A0A1A0HAF0_9ASCO</name>
<dbReference type="PROSITE" id="PS50082">
    <property type="entry name" value="WD_REPEATS_2"/>
    <property type="match status" value="1"/>
</dbReference>
<dbReference type="InterPro" id="IPR036322">
    <property type="entry name" value="WD40_repeat_dom_sf"/>
</dbReference>
<dbReference type="STRING" id="869754.A0A1A0HAF0"/>
<evidence type="ECO:0000313" key="8">
    <source>
        <dbReference type="Proteomes" id="UP000092555"/>
    </source>
</evidence>
<dbReference type="Proteomes" id="UP000092555">
    <property type="component" value="Unassembled WGS sequence"/>
</dbReference>
<evidence type="ECO:0000256" key="4">
    <source>
        <dbReference type="ARBA" id="ARBA00022737"/>
    </source>
</evidence>
<evidence type="ECO:0000256" key="2">
    <source>
        <dbReference type="ARBA" id="ARBA00022490"/>
    </source>
</evidence>
<dbReference type="InterPro" id="IPR050687">
    <property type="entry name" value="Dynein_IC"/>
</dbReference>
<protein>
    <submittedName>
        <fullName evidence="7">Uncharacterized protein</fullName>
    </submittedName>
</protein>
<dbReference type="AlphaFoldDB" id="A0A1A0HAF0"/>
<feature type="repeat" description="WD" evidence="5">
    <location>
        <begin position="444"/>
        <end position="485"/>
    </location>
</feature>
<dbReference type="OrthoDB" id="366230at2759"/>
<dbReference type="InterPro" id="IPR001680">
    <property type="entry name" value="WD40_rpt"/>
</dbReference>
<evidence type="ECO:0000256" key="5">
    <source>
        <dbReference type="PROSITE-ProRule" id="PRU00221"/>
    </source>
</evidence>
<dbReference type="GO" id="GO:0005868">
    <property type="term" value="C:cytoplasmic dynein complex"/>
    <property type="evidence" value="ECO:0007669"/>
    <property type="project" value="TreeGrafter"/>
</dbReference>
<reference evidence="7 8" key="1">
    <citation type="submission" date="2016-05" db="EMBL/GenBank/DDBJ databases">
        <title>Comparative genomics of biotechnologically important yeasts.</title>
        <authorList>
            <consortium name="DOE Joint Genome Institute"/>
            <person name="Riley R."/>
            <person name="Haridas S."/>
            <person name="Wolfe K.H."/>
            <person name="Lopes M.R."/>
            <person name="Hittinger C.T."/>
            <person name="Goker M."/>
            <person name="Salamov A."/>
            <person name="Wisecaver J."/>
            <person name="Long T.M."/>
            <person name="Aerts A.L."/>
            <person name="Barry K."/>
            <person name="Choi C."/>
            <person name="Clum A."/>
            <person name="Coughlan A.Y."/>
            <person name="Deshpande S."/>
            <person name="Douglass A.P."/>
            <person name="Hanson S.J."/>
            <person name="Klenk H.-P."/>
            <person name="LaButti K."/>
            <person name="Lapidus A."/>
            <person name="Lindquist E."/>
            <person name="Lipzen A."/>
            <person name="Meier-kolthoff J.P."/>
            <person name="Ohm R.A."/>
            <person name="Otillar R.P."/>
            <person name="Pangilinan J."/>
            <person name="Peng Y."/>
            <person name="Rokas A."/>
            <person name="Rosa C.A."/>
            <person name="Scheuner C."/>
            <person name="Sibirny A.A."/>
            <person name="Slot J.C."/>
            <person name="Stielow J.B."/>
            <person name="Sun H."/>
            <person name="Kurtzman C.P."/>
            <person name="Blackwell M."/>
            <person name="Grigoriev I.V."/>
            <person name="Jeffries T.W."/>
        </authorList>
    </citation>
    <scope>NUCLEOTIDE SEQUENCE [LARGE SCALE GENOMIC DNA]</scope>
    <source>
        <strain evidence="7 8">NRRL YB-4993</strain>
    </source>
</reference>
<dbReference type="EMBL" id="LXTC01000003">
    <property type="protein sequence ID" value="OBA20980.1"/>
    <property type="molecule type" value="Genomic_DNA"/>
</dbReference>
<comment type="subcellular location">
    <subcellularLocation>
        <location evidence="1">Cytoplasm</location>
    </subcellularLocation>
</comment>
<sequence>MASLDRQALLEQKRRRLQELKERRTGVALVDATQPNLAIVEPEAPRSMVDFAVQVDFLQPAPAPQTAAPNSQPSVAPNTEFDQPLPRPLVKFDKIIQTHFERTVDLGHLLPKRQPLGPAVDPGEPAEPERLEPAATSGPDLATETRGKVELSLDEFLRDAGFHFSDLRLGLRHEEAIDRDVVAPFTVTKSVSDFISRPVVAVAATPDHPDVFLAAYGKPHKSPRSGKRPLTALAGLAVLFNRSSDAIVPEFFLQCTSYIRTIMFDQTNPFKVFAGLENGRVVMWDLASVEPTRVAVLPTLQTSTVASSAVKSQHNFIHHISPIVLMTQLNTETAQSSGILSICEDGVVNLWSPNFLAFPKIASLKLADHDTSVKIPFKLTDALILLAILRVHEQTGHQNPPEYNFLNLTVAASRNGTIYKLVNAKEKAYIRAKLVEAPGHEQPWARDVNSVVELKYSPATTLLISAHADWSLKLWDSESCRLRHVLPTSTLVSTIIVRPGHSSQFITIGNVRPPKIGLFVEFWDLKAKILGPISTIPTREKKLGSALFNADGSEMVLGYDDGEIDIFSIEESLLSSQIQFQTHRSVDEGIDKLLSAL</sequence>
<comment type="caution">
    <text evidence="7">The sequence shown here is derived from an EMBL/GenBank/DDBJ whole genome shotgun (WGS) entry which is preliminary data.</text>
</comment>
<accession>A0A1A0HAF0</accession>
<dbReference type="PANTHER" id="PTHR12442:SF22">
    <property type="entry name" value="CYTOPLASMIC DYNEIN 1 INTERMEDIATE CHAIN-RELATED"/>
    <property type="match status" value="1"/>
</dbReference>
<dbReference type="GeneID" id="30027658"/>
<keyword evidence="8" id="KW-1185">Reference proteome</keyword>
<evidence type="ECO:0000256" key="3">
    <source>
        <dbReference type="ARBA" id="ARBA00022574"/>
    </source>
</evidence>
<dbReference type="Gene3D" id="2.130.10.10">
    <property type="entry name" value="YVTN repeat-like/Quinoprotein amine dehydrogenase"/>
    <property type="match status" value="1"/>
</dbReference>
<feature type="region of interest" description="Disordered" evidence="6">
    <location>
        <begin position="111"/>
        <end position="145"/>
    </location>
</feature>
<feature type="compositionally biased region" description="Polar residues" evidence="6">
    <location>
        <begin position="70"/>
        <end position="81"/>
    </location>
</feature>
<evidence type="ECO:0000256" key="6">
    <source>
        <dbReference type="SAM" id="MobiDB-lite"/>
    </source>
</evidence>
<evidence type="ECO:0000313" key="7">
    <source>
        <dbReference type="EMBL" id="OBA20980.1"/>
    </source>
</evidence>
<dbReference type="RefSeq" id="XP_018711490.1">
    <property type="nucleotide sequence ID" value="XM_018854682.1"/>
</dbReference>
<dbReference type="InterPro" id="IPR015943">
    <property type="entry name" value="WD40/YVTN_repeat-like_dom_sf"/>
</dbReference>
<feature type="region of interest" description="Disordered" evidence="6">
    <location>
        <begin position="62"/>
        <end position="83"/>
    </location>
</feature>
<proteinExistence type="predicted"/>
<dbReference type="GO" id="GO:0010970">
    <property type="term" value="P:transport along microtubule"/>
    <property type="evidence" value="ECO:0007669"/>
    <property type="project" value="TreeGrafter"/>
</dbReference>